<dbReference type="InterPro" id="IPR006076">
    <property type="entry name" value="FAD-dep_OxRdtase"/>
</dbReference>
<organism evidence="4 5">
    <name type="scientific">Acidaminobacter hydrogenoformans DSM 2784</name>
    <dbReference type="NCBI Taxonomy" id="1120920"/>
    <lineage>
        <taxon>Bacteria</taxon>
        <taxon>Bacillati</taxon>
        <taxon>Bacillota</taxon>
        <taxon>Clostridia</taxon>
        <taxon>Peptostreptococcales</taxon>
        <taxon>Acidaminobacteraceae</taxon>
        <taxon>Acidaminobacter</taxon>
    </lineage>
</organism>
<evidence type="ECO:0000259" key="3">
    <source>
        <dbReference type="Pfam" id="PF04324"/>
    </source>
</evidence>
<dbReference type="Pfam" id="PF04324">
    <property type="entry name" value="Fer2_BFD"/>
    <property type="match status" value="1"/>
</dbReference>
<dbReference type="EMBL" id="FMWL01000005">
    <property type="protein sequence ID" value="SCZ78932.1"/>
    <property type="molecule type" value="Genomic_DNA"/>
</dbReference>
<keyword evidence="5" id="KW-1185">Reference proteome</keyword>
<name>A0A1G5RXV1_9FIRM</name>
<feature type="domain" description="BFD-like [2Fe-2S]-binding" evidence="3">
    <location>
        <begin position="460"/>
        <end position="513"/>
    </location>
</feature>
<dbReference type="SUPFAM" id="SSF51905">
    <property type="entry name" value="FAD/NAD(P)-binding domain"/>
    <property type="match status" value="1"/>
</dbReference>
<dbReference type="InterPro" id="IPR052745">
    <property type="entry name" value="G3P_Oxidase/Oxidoreductase"/>
</dbReference>
<dbReference type="CDD" id="cd19946">
    <property type="entry name" value="GlpA-like_Fer2_BFD-like"/>
    <property type="match status" value="1"/>
</dbReference>
<dbReference type="OrthoDB" id="9801699at2"/>
<feature type="domain" description="FAD dependent oxidoreductase" evidence="2">
    <location>
        <begin position="22"/>
        <end position="414"/>
    </location>
</feature>
<dbReference type="InterPro" id="IPR036188">
    <property type="entry name" value="FAD/NAD-bd_sf"/>
</dbReference>
<dbReference type="RefSeq" id="WP_092590276.1">
    <property type="nucleotide sequence ID" value="NZ_FMWL01000005.1"/>
</dbReference>
<dbReference type="Gene3D" id="3.50.50.60">
    <property type="entry name" value="FAD/NAD(P)-binding domain"/>
    <property type="match status" value="2"/>
</dbReference>
<dbReference type="InterPro" id="IPR007419">
    <property type="entry name" value="BFD-like_2Fe2S-bd_dom"/>
</dbReference>
<dbReference type="PANTHER" id="PTHR42720">
    <property type="entry name" value="GLYCEROL-3-PHOSPHATE DEHYDROGENASE"/>
    <property type="match status" value="1"/>
</dbReference>
<dbReference type="PANTHER" id="PTHR42720:SF1">
    <property type="entry name" value="GLYCEROL 3-PHOSPHATE OXIDASE"/>
    <property type="match status" value="1"/>
</dbReference>
<feature type="compositionally biased region" description="Low complexity" evidence="1">
    <location>
        <begin position="215"/>
        <end position="233"/>
    </location>
</feature>
<proteinExistence type="predicted"/>
<reference evidence="4 5" key="1">
    <citation type="submission" date="2016-10" db="EMBL/GenBank/DDBJ databases">
        <authorList>
            <person name="de Groot N.N."/>
        </authorList>
    </citation>
    <scope>NUCLEOTIDE SEQUENCE [LARGE SCALE GENOMIC DNA]</scope>
    <source>
        <strain evidence="4 5">DSM 2784</strain>
    </source>
</reference>
<gene>
    <name evidence="4" type="ORF">SAMN03080599_01513</name>
</gene>
<protein>
    <submittedName>
        <fullName evidence="4">Glycerol-3-phosphate dehydrogenase</fullName>
    </submittedName>
</protein>
<evidence type="ECO:0000256" key="1">
    <source>
        <dbReference type="SAM" id="MobiDB-lite"/>
    </source>
</evidence>
<dbReference type="InterPro" id="IPR041854">
    <property type="entry name" value="BFD-like_2Fe2S-bd_dom_sf"/>
</dbReference>
<dbReference type="Gene3D" id="3.30.9.10">
    <property type="entry name" value="D-Amino Acid Oxidase, subunit A, domain 2"/>
    <property type="match status" value="2"/>
</dbReference>
<evidence type="ECO:0000313" key="4">
    <source>
        <dbReference type="EMBL" id="SCZ78932.1"/>
    </source>
</evidence>
<evidence type="ECO:0000313" key="5">
    <source>
        <dbReference type="Proteomes" id="UP000199208"/>
    </source>
</evidence>
<sequence length="541" mass="57648">MALQNAAESKKLEGNFEGGPYDVIIIGAGITGALLAYELAKTSWRVAVVEKEPDVALGATKANSGIIHAGYDPEPGSLKASMNVKGSRLYEGLSRELSFGYRRTGSFVAAMTEEEEKTLESLMGRGEKNGVQGLELLEGVQARQLEPHLSKRVSRVLMAATTAVVDPWEVAIAALESAVDNGIHLLLETEVTGAVPPGGQLHVVRRGQGPPAMEAGSSRATGASPAPGSSPAPVSEDGLFELKTTKGSFFCRVVINAAGIHASELSALINDGIPEFEMTPRRGQYFVLDKAAGPLVQRVIYPAPTATGKGVLVIPTLHGNVMIGPDNESLPWDEAEAVQTTAAGLAYVRSKAELLVPGIPFHLGIANFSGIRAEPSEKDFIIRASRNYPGWIHGAGIKSPGLSAAPAISQALLELIREALPGYIENPRFSPGRRPRPVLAEMTEAQRIRAIEAEPRFSNIVCRCEMVSEAEVLDAIRRSVGARSVNGVKRRVRPGAGRCQGGFCTPKILEILSKALEIPETEIVLEHSGARMVYPRRGKGL</sequence>
<accession>A0A1G5RXV1</accession>
<dbReference type="AlphaFoldDB" id="A0A1G5RXV1"/>
<feature type="region of interest" description="Disordered" evidence="1">
    <location>
        <begin position="206"/>
        <end position="237"/>
    </location>
</feature>
<dbReference type="Pfam" id="PF01266">
    <property type="entry name" value="DAO"/>
    <property type="match status" value="1"/>
</dbReference>
<dbReference type="Proteomes" id="UP000199208">
    <property type="component" value="Unassembled WGS sequence"/>
</dbReference>
<dbReference type="STRING" id="1120920.SAMN03080599_01513"/>
<evidence type="ECO:0000259" key="2">
    <source>
        <dbReference type="Pfam" id="PF01266"/>
    </source>
</evidence>
<dbReference type="Gene3D" id="1.10.10.1100">
    <property type="entry name" value="BFD-like [2Fe-2S]-binding domain"/>
    <property type="match status" value="1"/>
</dbReference>